<accession>A0A6P8IA93</accession>
<dbReference type="Pfam" id="PF00046">
    <property type="entry name" value="Homeodomain"/>
    <property type="match status" value="1"/>
</dbReference>
<gene>
    <name evidence="10" type="primary">LOC116297927</name>
</gene>
<protein>
    <submittedName>
        <fullName evidence="10">Homeobox protein ceh-12-like</fullName>
    </submittedName>
</protein>
<dbReference type="GeneID" id="116297927"/>
<dbReference type="GO" id="GO:0003677">
    <property type="term" value="F:DNA binding"/>
    <property type="evidence" value="ECO:0007669"/>
    <property type="project" value="UniProtKB-UniRule"/>
</dbReference>
<dbReference type="PANTHER" id="PTHR24333">
    <property type="entry name" value="HOMEO BOX HB9 LIKE A-RELATED"/>
    <property type="match status" value="1"/>
</dbReference>
<dbReference type="PROSITE" id="PS50071">
    <property type="entry name" value="HOMEOBOX_2"/>
    <property type="match status" value="1"/>
</dbReference>
<keyword evidence="2 5" id="KW-0238">DNA-binding</keyword>
<sequence length="256" mass="29707">MASDNRATRSPSTAPSKSSFSIDNILNIQNSGTQEARKFDIFPQGFSNVPPLAAVPSLLPTALRPSLMDFSITQMLPPLPFQNPLNLEDFHMAAAHPFPTFPFNLSYPRQGIPMSMNPFLKRRKRFMRKPKQRPLFAHSQIERLEKEFGKEKYLTEAKRGELSKDLGMTETQVKTWYQNRRTKWRKEIKEKMNPEGRNEENRQKEERGSHVWEDSMLNGYECMPHSLNTSGSFSSKLQEMRTFVDLETIKPRFTFS</sequence>
<dbReference type="PRINTS" id="PR00031">
    <property type="entry name" value="HTHREPRESSR"/>
</dbReference>
<dbReference type="SUPFAM" id="SSF46689">
    <property type="entry name" value="Homeodomain-like"/>
    <property type="match status" value="1"/>
</dbReference>
<dbReference type="InterPro" id="IPR000047">
    <property type="entry name" value="HTH_motif"/>
</dbReference>
<dbReference type="InParanoid" id="A0A6P8IA93"/>
<dbReference type="OrthoDB" id="5971575at2759"/>
<dbReference type="PANTHER" id="PTHR24333:SF5">
    <property type="entry name" value="VENT HOMEOBOX"/>
    <property type="match status" value="1"/>
</dbReference>
<dbReference type="CDD" id="cd00086">
    <property type="entry name" value="homeodomain"/>
    <property type="match status" value="1"/>
</dbReference>
<proteinExistence type="predicted"/>
<evidence type="ECO:0000259" key="8">
    <source>
        <dbReference type="PROSITE" id="PS50071"/>
    </source>
</evidence>
<dbReference type="RefSeq" id="XP_031562112.1">
    <property type="nucleotide sequence ID" value="XM_031706252.1"/>
</dbReference>
<keyword evidence="9" id="KW-1185">Reference proteome</keyword>
<dbReference type="Gene3D" id="1.10.10.60">
    <property type="entry name" value="Homeodomain-like"/>
    <property type="match status" value="1"/>
</dbReference>
<evidence type="ECO:0000313" key="9">
    <source>
        <dbReference type="Proteomes" id="UP000515163"/>
    </source>
</evidence>
<evidence type="ECO:0000256" key="7">
    <source>
        <dbReference type="SAM" id="MobiDB-lite"/>
    </source>
</evidence>
<reference evidence="10" key="1">
    <citation type="submission" date="2025-08" db="UniProtKB">
        <authorList>
            <consortium name="RefSeq"/>
        </authorList>
    </citation>
    <scope>IDENTIFICATION</scope>
    <source>
        <tissue evidence="10">Tentacle</tissue>
    </source>
</reference>
<dbReference type="InterPro" id="IPR009057">
    <property type="entry name" value="Homeodomain-like_sf"/>
</dbReference>
<name>A0A6P8IA93_ACTTE</name>
<dbReference type="KEGG" id="aten:116297927"/>
<dbReference type="InterPro" id="IPR017970">
    <property type="entry name" value="Homeobox_CS"/>
</dbReference>
<evidence type="ECO:0000256" key="2">
    <source>
        <dbReference type="ARBA" id="ARBA00023125"/>
    </source>
</evidence>
<dbReference type="SMART" id="SM00389">
    <property type="entry name" value="HOX"/>
    <property type="match status" value="1"/>
</dbReference>
<organism evidence="9 10">
    <name type="scientific">Actinia tenebrosa</name>
    <name type="common">Australian red waratah sea anemone</name>
    <dbReference type="NCBI Taxonomy" id="6105"/>
    <lineage>
        <taxon>Eukaryota</taxon>
        <taxon>Metazoa</taxon>
        <taxon>Cnidaria</taxon>
        <taxon>Anthozoa</taxon>
        <taxon>Hexacorallia</taxon>
        <taxon>Actiniaria</taxon>
        <taxon>Actiniidae</taxon>
        <taxon>Actinia</taxon>
    </lineage>
</organism>
<dbReference type="GO" id="GO:0000981">
    <property type="term" value="F:DNA-binding transcription factor activity, RNA polymerase II-specific"/>
    <property type="evidence" value="ECO:0007669"/>
    <property type="project" value="InterPro"/>
</dbReference>
<evidence type="ECO:0000256" key="5">
    <source>
        <dbReference type="PROSITE-ProRule" id="PRU00108"/>
    </source>
</evidence>
<feature type="domain" description="Homeobox" evidence="8">
    <location>
        <begin position="127"/>
        <end position="187"/>
    </location>
</feature>
<evidence type="ECO:0000256" key="6">
    <source>
        <dbReference type="RuleBase" id="RU000682"/>
    </source>
</evidence>
<evidence type="ECO:0000313" key="10">
    <source>
        <dbReference type="RefSeq" id="XP_031562112.1"/>
    </source>
</evidence>
<dbReference type="PRINTS" id="PR00024">
    <property type="entry name" value="HOMEOBOX"/>
</dbReference>
<feature type="DNA-binding region" description="Homeobox" evidence="5">
    <location>
        <begin position="129"/>
        <end position="188"/>
    </location>
</feature>
<dbReference type="AlphaFoldDB" id="A0A6P8IA93"/>
<dbReference type="InterPro" id="IPR020479">
    <property type="entry name" value="HD_metazoa"/>
</dbReference>
<evidence type="ECO:0000256" key="3">
    <source>
        <dbReference type="ARBA" id="ARBA00023155"/>
    </source>
</evidence>
<evidence type="ECO:0000256" key="4">
    <source>
        <dbReference type="ARBA" id="ARBA00023242"/>
    </source>
</evidence>
<keyword evidence="3 5" id="KW-0371">Homeobox</keyword>
<comment type="subcellular location">
    <subcellularLocation>
        <location evidence="1 5 6">Nucleus</location>
    </subcellularLocation>
</comment>
<feature type="region of interest" description="Disordered" evidence="7">
    <location>
        <begin position="188"/>
        <end position="209"/>
    </location>
</feature>
<dbReference type="Proteomes" id="UP000515163">
    <property type="component" value="Unplaced"/>
</dbReference>
<dbReference type="PROSITE" id="PS00027">
    <property type="entry name" value="HOMEOBOX_1"/>
    <property type="match status" value="1"/>
</dbReference>
<keyword evidence="4 5" id="KW-0539">Nucleus</keyword>
<evidence type="ECO:0000256" key="1">
    <source>
        <dbReference type="ARBA" id="ARBA00004123"/>
    </source>
</evidence>
<dbReference type="InterPro" id="IPR050848">
    <property type="entry name" value="Homeobox_TF"/>
</dbReference>
<dbReference type="GO" id="GO:0005634">
    <property type="term" value="C:nucleus"/>
    <property type="evidence" value="ECO:0007669"/>
    <property type="project" value="UniProtKB-SubCell"/>
</dbReference>
<dbReference type="InterPro" id="IPR001356">
    <property type="entry name" value="HD"/>
</dbReference>